<accession>A0A395HWD4</accession>
<dbReference type="VEuPathDB" id="FungiDB:BO97DRAFT_425390"/>
<sequence>MTDNKPHLVHRPGDKLRGIRHIYKYNLFKGEGTGLFVAADAVDPAMHTRSHAGPAYLLKAVQQRANARRDRDTCELVFAPRKKLSCCRRSPDTTPQLLELSEMENISLLRALDIAPVIDNPGVDENLQDHGIVSFGYKVAESVSCQTARDPQVAAAAMAAYHQDGSGPLGMIPHVSVNMPILDEPGPGLGSKQAHALQQLLGFSASLTTLCYALSRGSVHIRSSKPQNQPALDHGILRQPVDVELHARHAMWMEKLVATPSMAAVLKGVRIRSPQSLTDPEQAKGLTKELLLSTFHLAGTCAMMSREDGGVADPHLVYGTRNVRVVDASDFSSFGASRSIQATGLVVAEKAMNIIKENLHVATISDGLLIFCVELLHNSRN</sequence>
<dbReference type="OrthoDB" id="4367421at2759"/>
<dbReference type="Proteomes" id="UP000248961">
    <property type="component" value="Unassembled WGS sequence"/>
</dbReference>
<dbReference type="RefSeq" id="XP_025550887.1">
    <property type="nucleotide sequence ID" value="XM_025697057.1"/>
</dbReference>
<dbReference type="GeneID" id="37201346"/>
<name>A0A395HWD4_ASPHC</name>
<evidence type="ECO:0000256" key="1">
    <source>
        <dbReference type="ARBA" id="ARBA00010790"/>
    </source>
</evidence>
<dbReference type="Gene3D" id="3.50.50.60">
    <property type="entry name" value="FAD/NAD(P)-binding domain"/>
    <property type="match status" value="2"/>
</dbReference>
<dbReference type="GO" id="GO:0050660">
    <property type="term" value="F:flavin adenine dinucleotide binding"/>
    <property type="evidence" value="ECO:0007669"/>
    <property type="project" value="InterPro"/>
</dbReference>
<comment type="similarity">
    <text evidence="1">Belongs to the GMC oxidoreductase family.</text>
</comment>
<dbReference type="Pfam" id="PF05199">
    <property type="entry name" value="GMC_oxred_C"/>
    <property type="match status" value="1"/>
</dbReference>
<dbReference type="PANTHER" id="PTHR11552">
    <property type="entry name" value="GLUCOSE-METHANOL-CHOLINE GMC OXIDOREDUCTASE"/>
    <property type="match status" value="1"/>
</dbReference>
<dbReference type="EMBL" id="KZ824287">
    <property type="protein sequence ID" value="RAL11733.1"/>
    <property type="molecule type" value="Genomic_DNA"/>
</dbReference>
<proteinExistence type="inferred from homology"/>
<dbReference type="STRING" id="1450537.A0A395HWD4"/>
<dbReference type="PANTHER" id="PTHR11552:SF210">
    <property type="entry name" value="GLUCOSE-METHANOL-CHOLINE OXIDOREDUCTASE N-TERMINAL DOMAIN-CONTAINING PROTEIN-RELATED"/>
    <property type="match status" value="1"/>
</dbReference>
<dbReference type="SUPFAM" id="SSF51905">
    <property type="entry name" value="FAD/NAD(P)-binding domain"/>
    <property type="match status" value="1"/>
</dbReference>
<reference evidence="3 4" key="1">
    <citation type="submission" date="2018-02" db="EMBL/GenBank/DDBJ databases">
        <title>The genomes of Aspergillus section Nigri reveals drivers in fungal speciation.</title>
        <authorList>
            <consortium name="DOE Joint Genome Institute"/>
            <person name="Vesth T.C."/>
            <person name="Nybo J."/>
            <person name="Theobald S."/>
            <person name="Brandl J."/>
            <person name="Frisvad J.C."/>
            <person name="Nielsen K.F."/>
            <person name="Lyhne E.K."/>
            <person name="Kogle M.E."/>
            <person name="Kuo A."/>
            <person name="Riley R."/>
            <person name="Clum A."/>
            <person name="Nolan M."/>
            <person name="Lipzen A."/>
            <person name="Salamov A."/>
            <person name="Henrissat B."/>
            <person name="Wiebenga A."/>
            <person name="De vries R.P."/>
            <person name="Grigoriev I.V."/>
            <person name="Mortensen U.H."/>
            <person name="Andersen M.R."/>
            <person name="Baker S.E."/>
        </authorList>
    </citation>
    <scope>NUCLEOTIDE SEQUENCE [LARGE SCALE GENOMIC DNA]</scope>
    <source>
        <strain evidence="3 4">CBS 101889</strain>
    </source>
</reference>
<keyword evidence="4" id="KW-1185">Reference proteome</keyword>
<evidence type="ECO:0000259" key="2">
    <source>
        <dbReference type="Pfam" id="PF05199"/>
    </source>
</evidence>
<gene>
    <name evidence="3" type="ORF">BO97DRAFT_425390</name>
</gene>
<evidence type="ECO:0000313" key="4">
    <source>
        <dbReference type="Proteomes" id="UP000248961"/>
    </source>
</evidence>
<organism evidence="3 4">
    <name type="scientific">Aspergillus homomorphus (strain CBS 101889)</name>
    <dbReference type="NCBI Taxonomy" id="1450537"/>
    <lineage>
        <taxon>Eukaryota</taxon>
        <taxon>Fungi</taxon>
        <taxon>Dikarya</taxon>
        <taxon>Ascomycota</taxon>
        <taxon>Pezizomycotina</taxon>
        <taxon>Eurotiomycetes</taxon>
        <taxon>Eurotiomycetidae</taxon>
        <taxon>Eurotiales</taxon>
        <taxon>Aspergillaceae</taxon>
        <taxon>Aspergillus</taxon>
        <taxon>Aspergillus subgen. Circumdati</taxon>
    </lineage>
</organism>
<dbReference type="InterPro" id="IPR007867">
    <property type="entry name" value="GMC_OxRtase_C"/>
</dbReference>
<protein>
    <submittedName>
        <fullName evidence="3">FAD-linked reductase, C-terminal domain-containing protein</fullName>
    </submittedName>
</protein>
<dbReference type="InterPro" id="IPR036188">
    <property type="entry name" value="FAD/NAD-bd_sf"/>
</dbReference>
<dbReference type="Gene3D" id="3.30.560.10">
    <property type="entry name" value="Glucose Oxidase, domain 3"/>
    <property type="match status" value="2"/>
</dbReference>
<feature type="domain" description="Glucose-methanol-choline oxidoreductase C-terminal" evidence="2">
    <location>
        <begin position="215"/>
        <end position="347"/>
    </location>
</feature>
<evidence type="ECO:0000313" key="3">
    <source>
        <dbReference type="EMBL" id="RAL11733.1"/>
    </source>
</evidence>
<dbReference type="GO" id="GO:0016614">
    <property type="term" value="F:oxidoreductase activity, acting on CH-OH group of donors"/>
    <property type="evidence" value="ECO:0007669"/>
    <property type="project" value="InterPro"/>
</dbReference>
<dbReference type="InterPro" id="IPR012132">
    <property type="entry name" value="GMC_OxRdtase"/>
</dbReference>
<dbReference type="AlphaFoldDB" id="A0A395HWD4"/>
<dbReference type="SUPFAM" id="SSF54373">
    <property type="entry name" value="FAD-linked reductases, C-terminal domain"/>
    <property type="match status" value="1"/>
</dbReference>